<proteinExistence type="predicted"/>
<dbReference type="KEGG" id="metu:GNH96_15235"/>
<evidence type="ECO:0000256" key="2">
    <source>
        <dbReference type="SAM" id="SignalP"/>
    </source>
</evidence>
<evidence type="ECO:0008006" key="5">
    <source>
        <dbReference type="Google" id="ProtNLM"/>
    </source>
</evidence>
<feature type="region of interest" description="Disordered" evidence="1">
    <location>
        <begin position="143"/>
        <end position="162"/>
    </location>
</feature>
<organism evidence="3 4">
    <name type="scientific">Methylococcus geothermalis</name>
    <dbReference type="NCBI Taxonomy" id="2681310"/>
    <lineage>
        <taxon>Bacteria</taxon>
        <taxon>Pseudomonadati</taxon>
        <taxon>Pseudomonadota</taxon>
        <taxon>Gammaproteobacteria</taxon>
        <taxon>Methylococcales</taxon>
        <taxon>Methylococcaceae</taxon>
        <taxon>Methylococcus</taxon>
    </lineage>
</organism>
<keyword evidence="4" id="KW-1185">Reference proteome</keyword>
<protein>
    <recommendedName>
        <fullName evidence="5">C-type lysozyme inhibitor domain-containing protein</fullName>
    </recommendedName>
</protein>
<feature type="chain" id="PRO_5032299765" description="C-type lysozyme inhibitor domain-containing protein" evidence="2">
    <location>
        <begin position="20"/>
        <end position="162"/>
    </location>
</feature>
<feature type="signal peptide" evidence="2">
    <location>
        <begin position="1"/>
        <end position="19"/>
    </location>
</feature>
<evidence type="ECO:0000256" key="1">
    <source>
        <dbReference type="SAM" id="MobiDB-lite"/>
    </source>
</evidence>
<reference evidence="4" key="1">
    <citation type="submission" date="2019-12" db="EMBL/GenBank/DDBJ databases">
        <authorList>
            <person name="Awala S.I."/>
            <person name="Rhee S.K."/>
        </authorList>
    </citation>
    <scope>NUCLEOTIDE SEQUENCE [LARGE SCALE GENOMIC DNA]</scope>
    <source>
        <strain evidence="4">IM1</strain>
    </source>
</reference>
<evidence type="ECO:0000313" key="3">
    <source>
        <dbReference type="EMBL" id="QJD31160.1"/>
    </source>
</evidence>
<gene>
    <name evidence="3" type="ORF">GNH96_15235</name>
</gene>
<accession>A0A858QBI5</accession>
<dbReference type="RefSeq" id="WP_169604427.1">
    <property type="nucleotide sequence ID" value="NZ_CP046565.1"/>
</dbReference>
<sequence length="162" mass="16952">MKSIAGLLALGLVPAVSHAAASHCTAEEKTVFSCSVGEKIVSVCASKELSPTAGSIQYRFGPEGHPEIKLPDPAAHPANSVKGETLMYSGGGGAFLRFSKGEYNYVVYTGSGKGWKKDGVVVDKGGKLIANFRCKGAPVSELGPDFFQGSGTPEDEREFDIP</sequence>
<evidence type="ECO:0000313" key="4">
    <source>
        <dbReference type="Proteomes" id="UP000503004"/>
    </source>
</evidence>
<feature type="compositionally biased region" description="Acidic residues" evidence="1">
    <location>
        <begin position="153"/>
        <end position="162"/>
    </location>
</feature>
<dbReference type="EMBL" id="CP046565">
    <property type="protein sequence ID" value="QJD31160.1"/>
    <property type="molecule type" value="Genomic_DNA"/>
</dbReference>
<dbReference type="Proteomes" id="UP000503004">
    <property type="component" value="Chromosome"/>
</dbReference>
<name>A0A858QBI5_9GAMM</name>
<keyword evidence="2" id="KW-0732">Signal</keyword>
<dbReference type="AlphaFoldDB" id="A0A858QBI5"/>